<dbReference type="InterPro" id="IPR001611">
    <property type="entry name" value="Leu-rich_rpt"/>
</dbReference>
<feature type="region of interest" description="Disordered" evidence="1">
    <location>
        <begin position="257"/>
        <end position="408"/>
    </location>
</feature>
<keyword evidence="3" id="KW-1185">Reference proteome</keyword>
<organism evidence="2 3">
    <name type="scientific">Nannochloropsis salina CCMP1776</name>
    <dbReference type="NCBI Taxonomy" id="1027361"/>
    <lineage>
        <taxon>Eukaryota</taxon>
        <taxon>Sar</taxon>
        <taxon>Stramenopiles</taxon>
        <taxon>Ochrophyta</taxon>
        <taxon>Eustigmatophyceae</taxon>
        <taxon>Eustigmatales</taxon>
        <taxon>Monodopsidaceae</taxon>
        <taxon>Microchloropsis</taxon>
        <taxon>Microchloropsis salina</taxon>
    </lineage>
</organism>
<feature type="compositionally biased region" description="Gly residues" evidence="1">
    <location>
        <begin position="399"/>
        <end position="408"/>
    </location>
</feature>
<protein>
    <submittedName>
        <fullName evidence="2">Uncharacterized protein</fullName>
    </submittedName>
</protein>
<name>A0A4D9CRU9_9STRA</name>
<sequence>MLQLRRTFACFPSHADYYDQDEAAAAVGYDFPDRRWTHTRKRLRRRSVEEWLMRFARDIEAANDEISRQQAESQAPCLTLSTEVLDLLARHLQGSHGLPPPPAPPTTQLQDRRRLHRFLASVSSLRLLECDPRRSHPCPGLRPALCPALARLELSGVLPSALAPALPALRSRLQALRLERIALAGLDELLLYPEGGREGGEEVGRKQVQWRCLQRLELRKCDLGDLHPASGLAGACPRLEHLFLSHNRLVSVAGLPSGNPPRVLVRTRPPARSDRTLTASAGGPSLGDTGSPLPFPFSSLPPSRARLNPHERSRGRTRLRFLPRPSPRPSSLPIAMSNGIRQASRPRRLAVVEEGEGGGEGGLEGGAGGDALGRFLAGLSVHSLPPRRRRTEESRRGRGGGGSGGRRR</sequence>
<proteinExistence type="predicted"/>
<evidence type="ECO:0000313" key="3">
    <source>
        <dbReference type="Proteomes" id="UP000355283"/>
    </source>
</evidence>
<gene>
    <name evidence="2" type="ORF">NSK_008438</name>
</gene>
<evidence type="ECO:0000256" key="1">
    <source>
        <dbReference type="SAM" id="MobiDB-lite"/>
    </source>
</evidence>
<dbReference type="InterPro" id="IPR032675">
    <property type="entry name" value="LRR_dom_sf"/>
</dbReference>
<reference evidence="2 3" key="1">
    <citation type="submission" date="2019-01" db="EMBL/GenBank/DDBJ databases">
        <title>Nuclear Genome Assembly of the Microalgal Biofuel strain Nannochloropsis salina CCMP1776.</title>
        <authorList>
            <person name="Hovde B."/>
        </authorList>
    </citation>
    <scope>NUCLEOTIDE SEQUENCE [LARGE SCALE GENOMIC DNA]</scope>
    <source>
        <strain evidence="2 3">CCMP1776</strain>
    </source>
</reference>
<dbReference type="Gene3D" id="3.80.10.10">
    <property type="entry name" value="Ribonuclease Inhibitor"/>
    <property type="match status" value="1"/>
</dbReference>
<dbReference type="EMBL" id="SDOX01000175">
    <property type="protein sequence ID" value="TFJ80295.1"/>
    <property type="molecule type" value="Genomic_DNA"/>
</dbReference>
<feature type="compositionally biased region" description="Gly residues" evidence="1">
    <location>
        <begin position="358"/>
        <end position="371"/>
    </location>
</feature>
<evidence type="ECO:0000313" key="2">
    <source>
        <dbReference type="EMBL" id="TFJ80295.1"/>
    </source>
</evidence>
<accession>A0A4D9CRU9</accession>
<comment type="caution">
    <text evidence="2">The sequence shown here is derived from an EMBL/GenBank/DDBJ whole genome shotgun (WGS) entry which is preliminary data.</text>
</comment>
<dbReference type="Proteomes" id="UP000355283">
    <property type="component" value="Unassembled WGS sequence"/>
</dbReference>
<dbReference type="SUPFAM" id="SSF52047">
    <property type="entry name" value="RNI-like"/>
    <property type="match status" value="1"/>
</dbReference>
<dbReference type="PROSITE" id="PS51450">
    <property type="entry name" value="LRR"/>
    <property type="match status" value="1"/>
</dbReference>
<dbReference type="AlphaFoldDB" id="A0A4D9CRU9"/>